<protein>
    <submittedName>
        <fullName evidence="2">Uncharacterized protein</fullName>
    </submittedName>
</protein>
<evidence type="ECO:0000313" key="3">
    <source>
        <dbReference type="Proteomes" id="UP000326396"/>
    </source>
</evidence>
<feature type="transmembrane region" description="Helical" evidence="1">
    <location>
        <begin position="141"/>
        <end position="162"/>
    </location>
</feature>
<keyword evidence="3" id="KW-1185">Reference proteome</keyword>
<accession>A0A5N6PYB1</accession>
<organism evidence="2 3">
    <name type="scientific">Mikania micrantha</name>
    <name type="common">bitter vine</name>
    <dbReference type="NCBI Taxonomy" id="192012"/>
    <lineage>
        <taxon>Eukaryota</taxon>
        <taxon>Viridiplantae</taxon>
        <taxon>Streptophyta</taxon>
        <taxon>Embryophyta</taxon>
        <taxon>Tracheophyta</taxon>
        <taxon>Spermatophyta</taxon>
        <taxon>Magnoliopsida</taxon>
        <taxon>eudicotyledons</taxon>
        <taxon>Gunneridae</taxon>
        <taxon>Pentapetalae</taxon>
        <taxon>asterids</taxon>
        <taxon>campanulids</taxon>
        <taxon>Asterales</taxon>
        <taxon>Asteraceae</taxon>
        <taxon>Asteroideae</taxon>
        <taxon>Heliantheae alliance</taxon>
        <taxon>Eupatorieae</taxon>
        <taxon>Mikania</taxon>
    </lineage>
</organism>
<keyword evidence="1" id="KW-0812">Transmembrane</keyword>
<keyword evidence="1" id="KW-1133">Transmembrane helix</keyword>
<dbReference type="EMBL" id="SZYD01000001">
    <property type="protein sequence ID" value="KAD7477369.1"/>
    <property type="molecule type" value="Genomic_DNA"/>
</dbReference>
<dbReference type="AlphaFoldDB" id="A0A5N6PYB1"/>
<comment type="caution">
    <text evidence="2">The sequence shown here is derived from an EMBL/GenBank/DDBJ whole genome shotgun (WGS) entry which is preliminary data.</text>
</comment>
<evidence type="ECO:0000313" key="2">
    <source>
        <dbReference type="EMBL" id="KAD7477369.1"/>
    </source>
</evidence>
<sequence length="167" mass="18644">MIAGNICMQLKIAIRPKFLQGRKLKARGLEISETTLNPNSTNIHHRIQVWKKANKFLRRVYDIKGSVKCSNASDSTHVPLIEWSLSVFACWGSWFAASPAFLDAARAWPVEATVCLAMAPAVALIVLLWLCPWLAGYAPGLLYDAWPLPLIYLLLGHLAGLFERPNF</sequence>
<name>A0A5N6PYB1_9ASTR</name>
<dbReference type="OrthoDB" id="9985979at2759"/>
<feature type="transmembrane region" description="Helical" evidence="1">
    <location>
        <begin position="114"/>
        <end position="135"/>
    </location>
</feature>
<dbReference type="Proteomes" id="UP000326396">
    <property type="component" value="Linkage Group LG1"/>
</dbReference>
<keyword evidence="1" id="KW-0472">Membrane</keyword>
<proteinExistence type="predicted"/>
<reference evidence="2 3" key="1">
    <citation type="submission" date="2019-05" db="EMBL/GenBank/DDBJ databases">
        <title>Mikania micrantha, genome provides insights into the molecular mechanism of rapid growth.</title>
        <authorList>
            <person name="Liu B."/>
        </authorList>
    </citation>
    <scope>NUCLEOTIDE SEQUENCE [LARGE SCALE GENOMIC DNA]</scope>
    <source>
        <strain evidence="2">NLD-2019</strain>
        <tissue evidence="2">Leaf</tissue>
    </source>
</reference>
<gene>
    <name evidence="2" type="ORF">E3N88_00505</name>
</gene>
<evidence type="ECO:0000256" key="1">
    <source>
        <dbReference type="SAM" id="Phobius"/>
    </source>
</evidence>